<dbReference type="InterPro" id="IPR015943">
    <property type="entry name" value="WD40/YVTN_repeat-like_dom_sf"/>
</dbReference>
<feature type="region of interest" description="Disordered" evidence="4">
    <location>
        <begin position="1"/>
        <end position="24"/>
    </location>
</feature>
<dbReference type="Gene3D" id="2.130.10.10">
    <property type="entry name" value="YVTN repeat-like/Quinoprotein amine dehydrogenase"/>
    <property type="match status" value="2"/>
</dbReference>
<reference evidence="5" key="1">
    <citation type="submission" date="2023-03" db="EMBL/GenBank/DDBJ databases">
        <title>Mating type loci evolution in Malassezia.</title>
        <authorList>
            <person name="Coelho M.A."/>
        </authorList>
    </citation>
    <scope>NUCLEOTIDE SEQUENCE</scope>
    <source>
        <strain evidence="5">CBS 9431</strain>
    </source>
</reference>
<comment type="subcellular location">
    <subcellularLocation>
        <location evidence="1">Nucleus</location>
    </subcellularLocation>
</comment>
<dbReference type="PANTHER" id="PTHR15052:SF2">
    <property type="entry name" value="GENERAL TRANSCRIPTION FACTOR 3C POLYPEPTIDE 2"/>
    <property type="match status" value="1"/>
</dbReference>
<organism evidence="5 6">
    <name type="scientific">Malassezia japonica</name>
    <dbReference type="NCBI Taxonomy" id="223818"/>
    <lineage>
        <taxon>Eukaryota</taxon>
        <taxon>Fungi</taxon>
        <taxon>Dikarya</taxon>
        <taxon>Basidiomycota</taxon>
        <taxon>Ustilaginomycotina</taxon>
        <taxon>Malasseziomycetes</taxon>
        <taxon>Malasseziales</taxon>
        <taxon>Malasseziaceae</taxon>
        <taxon>Malassezia</taxon>
    </lineage>
</organism>
<evidence type="ECO:0000256" key="2">
    <source>
        <dbReference type="ARBA" id="ARBA00023163"/>
    </source>
</evidence>
<dbReference type="GeneID" id="85227737"/>
<dbReference type="Proteomes" id="UP001217754">
    <property type="component" value="Chromosome 8"/>
</dbReference>
<dbReference type="AlphaFoldDB" id="A0AAF0FA01"/>
<dbReference type="InterPro" id="IPR001680">
    <property type="entry name" value="WD40_rpt"/>
</dbReference>
<keyword evidence="2" id="KW-0804">Transcription</keyword>
<evidence type="ECO:0000256" key="1">
    <source>
        <dbReference type="ARBA" id="ARBA00004123"/>
    </source>
</evidence>
<gene>
    <name evidence="5" type="ORF">MJAP1_004086</name>
</gene>
<name>A0AAF0FA01_9BASI</name>
<dbReference type="PANTHER" id="PTHR15052">
    <property type="entry name" value="RNA POLYMERASE III TRANSCRIPTION INITIATION FACTOR COMPLEX SUBUNIT"/>
    <property type="match status" value="1"/>
</dbReference>
<dbReference type="SUPFAM" id="SSF50978">
    <property type="entry name" value="WD40 repeat-like"/>
    <property type="match status" value="1"/>
</dbReference>
<evidence type="ECO:0000256" key="4">
    <source>
        <dbReference type="SAM" id="MobiDB-lite"/>
    </source>
</evidence>
<dbReference type="GO" id="GO:0005634">
    <property type="term" value="C:nucleus"/>
    <property type="evidence" value="ECO:0007669"/>
    <property type="project" value="UniProtKB-SubCell"/>
</dbReference>
<evidence type="ECO:0000313" key="5">
    <source>
        <dbReference type="EMBL" id="WFD41093.1"/>
    </source>
</evidence>
<dbReference type="InterPro" id="IPR052416">
    <property type="entry name" value="GTF3C_component"/>
</dbReference>
<keyword evidence="3" id="KW-0539">Nucleus</keyword>
<proteinExistence type="predicted"/>
<dbReference type="GO" id="GO:0000127">
    <property type="term" value="C:transcription factor TFIIIC complex"/>
    <property type="evidence" value="ECO:0007669"/>
    <property type="project" value="TreeGrafter"/>
</dbReference>
<sequence length="520" mass="56412">MPRVKREGSEEARAPKRVRGKNRTGGDVASLLKLHGIQARAVVNVAWPEAGRASLVETDVGPEAAFLARTPTRDKLVDVAWRPPVHWNAWQETPEPVRRRMELRNAAPIPLSVGSEAVHLAPYEAVSLPDPKSDRKVHLLDTGGHIYDMAWAPQADADNAEWLAIARAPDRTTRSLVDAPLLGGDIQIWKFPLHQSTPTLHVVLESEGGTPLRLAWQPEQTGGLGVLAATYADGSVRIMRVPDEEAPTGIAADDVRVLRLASACFSLDWQGDRLATGCVNGDVAVWDVASDLPLVHAPVHDTLVSAVRWQALPPVTTDGIPDAAQQPTTLLTLGWDGTELISDVHSMYTPVRLAHTREPRYAAAWAPYGGLFAVDLGDNHFGSVSLRTHDVGQHHALGFHHGRITALAASSCHPYVASGATDGSVKFTNVLGAGKRKTEDGSRAMHKSFRLSFKDARYILEDTFYPEGVWPQTATKTAPPFWHEWDASVAITALAYSPNPARALLLASGTALGMARIEWI</sequence>
<protein>
    <submittedName>
        <fullName evidence="5">Uncharacterized protein</fullName>
    </submittedName>
</protein>
<dbReference type="SMART" id="SM00320">
    <property type="entry name" value="WD40"/>
    <property type="match status" value="3"/>
</dbReference>
<dbReference type="EMBL" id="CP119965">
    <property type="protein sequence ID" value="WFD41093.1"/>
    <property type="molecule type" value="Genomic_DNA"/>
</dbReference>
<dbReference type="RefSeq" id="XP_060123990.1">
    <property type="nucleotide sequence ID" value="XM_060268007.1"/>
</dbReference>
<dbReference type="Pfam" id="PF00400">
    <property type="entry name" value="WD40"/>
    <property type="match status" value="1"/>
</dbReference>
<evidence type="ECO:0000313" key="6">
    <source>
        <dbReference type="Proteomes" id="UP001217754"/>
    </source>
</evidence>
<feature type="compositionally biased region" description="Basic and acidic residues" evidence="4">
    <location>
        <begin position="1"/>
        <end position="14"/>
    </location>
</feature>
<evidence type="ECO:0000256" key="3">
    <source>
        <dbReference type="ARBA" id="ARBA00023242"/>
    </source>
</evidence>
<dbReference type="InterPro" id="IPR036322">
    <property type="entry name" value="WD40_repeat_dom_sf"/>
</dbReference>
<accession>A0AAF0FA01</accession>
<dbReference type="GO" id="GO:0006383">
    <property type="term" value="P:transcription by RNA polymerase III"/>
    <property type="evidence" value="ECO:0007669"/>
    <property type="project" value="TreeGrafter"/>
</dbReference>
<keyword evidence="6" id="KW-1185">Reference proteome</keyword>